<dbReference type="Pfam" id="PF00005">
    <property type="entry name" value="ABC_tran"/>
    <property type="match status" value="2"/>
</dbReference>
<comment type="caution">
    <text evidence="6">The sequence shown here is derived from an EMBL/GenBank/DDBJ whole genome shotgun (WGS) entry which is preliminary data.</text>
</comment>
<dbReference type="SMART" id="SM00382">
    <property type="entry name" value="AAA"/>
    <property type="match status" value="2"/>
</dbReference>
<dbReference type="Proteomes" id="UP001596226">
    <property type="component" value="Unassembled WGS sequence"/>
</dbReference>
<keyword evidence="7" id="KW-1185">Reference proteome</keyword>
<protein>
    <submittedName>
        <fullName evidence="6">Sugar ABC transporter ATP-binding protein</fullName>
    </submittedName>
</protein>
<name>A0ABW1H5L1_9ACTN</name>
<evidence type="ECO:0000313" key="7">
    <source>
        <dbReference type="Proteomes" id="UP001596226"/>
    </source>
</evidence>
<keyword evidence="3" id="KW-0547">Nucleotide-binding</keyword>
<sequence>MTADPRPTDRIALGMYGISKRFFGVTVLDDVDLECRPGEIHAVLGENGAGKSTLMKVLVGVHQPDAGRIELDGEPVHFHHPRQALAAGVSIVHQELNLLPERTVAENIFLGREPRRRFGVDRAAMDREATRLLATLGAEDVISPRSLVGRLPVARQQLVEIAKALSFEPRVLVLDEPTAALSPHEVDALFGRIRRLRADGLTVLYISHRLREVFDLTDRITVLKDGRRVDTVDTAEVDTRRLVHLMVGRELDHYYPPRAAPERIGPVRVAVHGAGAGPLHDIDLELRAGEVVGLAGLAGSGRTELARLLFGATRMTTGSLTLDGQARRLRSPRQAIRRGIGLLTEDRKSEGLVLQRSVRDNTLLAARSLDRGTARRVALADLLDRVRLRGGTDREVRYLSGGNQQKVVLARWLATGARVLIFDEPTRGIDVGAKASIHELMRELADAGAAILMISSELPEVIGMADRIVVLRQGTVAGELPAGASEAEIMLLATGEPDRAGAAAGASGEGGTA</sequence>
<evidence type="ECO:0000313" key="6">
    <source>
        <dbReference type="EMBL" id="MFC5924949.1"/>
    </source>
</evidence>
<gene>
    <name evidence="6" type="ORF">ACFQGL_16530</name>
</gene>
<feature type="domain" description="ABC transporter" evidence="5">
    <location>
        <begin position="264"/>
        <end position="498"/>
    </location>
</feature>
<dbReference type="PROSITE" id="PS50893">
    <property type="entry name" value="ABC_TRANSPORTER_2"/>
    <property type="match status" value="2"/>
</dbReference>
<dbReference type="SUPFAM" id="SSF52540">
    <property type="entry name" value="P-loop containing nucleoside triphosphate hydrolases"/>
    <property type="match status" value="2"/>
</dbReference>
<dbReference type="InterPro" id="IPR003593">
    <property type="entry name" value="AAA+_ATPase"/>
</dbReference>
<dbReference type="InterPro" id="IPR027417">
    <property type="entry name" value="P-loop_NTPase"/>
</dbReference>
<evidence type="ECO:0000256" key="1">
    <source>
        <dbReference type="ARBA" id="ARBA00022448"/>
    </source>
</evidence>
<dbReference type="EMBL" id="JBHSQS010000009">
    <property type="protein sequence ID" value="MFC5924949.1"/>
    <property type="molecule type" value="Genomic_DNA"/>
</dbReference>
<keyword evidence="1" id="KW-0813">Transport</keyword>
<dbReference type="InterPro" id="IPR017871">
    <property type="entry name" value="ABC_transporter-like_CS"/>
</dbReference>
<evidence type="ECO:0000256" key="3">
    <source>
        <dbReference type="ARBA" id="ARBA00022741"/>
    </source>
</evidence>
<feature type="domain" description="ABC transporter" evidence="5">
    <location>
        <begin position="13"/>
        <end position="250"/>
    </location>
</feature>
<evidence type="ECO:0000256" key="4">
    <source>
        <dbReference type="ARBA" id="ARBA00022840"/>
    </source>
</evidence>
<dbReference type="CDD" id="cd03215">
    <property type="entry name" value="ABC_Carb_Monos_II"/>
    <property type="match status" value="1"/>
</dbReference>
<dbReference type="InterPro" id="IPR050107">
    <property type="entry name" value="ABC_carbohydrate_import_ATPase"/>
</dbReference>
<dbReference type="Gene3D" id="3.40.50.300">
    <property type="entry name" value="P-loop containing nucleotide triphosphate hydrolases"/>
    <property type="match status" value="2"/>
</dbReference>
<dbReference type="PANTHER" id="PTHR43790:SF9">
    <property type="entry name" value="GALACTOFURANOSE TRANSPORTER ATP-BINDING PROTEIN YTFR"/>
    <property type="match status" value="1"/>
</dbReference>
<keyword evidence="4 6" id="KW-0067">ATP-binding</keyword>
<dbReference type="CDD" id="cd03216">
    <property type="entry name" value="ABC_Carb_Monos_I"/>
    <property type="match status" value="1"/>
</dbReference>
<dbReference type="InterPro" id="IPR003439">
    <property type="entry name" value="ABC_transporter-like_ATP-bd"/>
</dbReference>
<dbReference type="GO" id="GO:0005524">
    <property type="term" value="F:ATP binding"/>
    <property type="evidence" value="ECO:0007669"/>
    <property type="project" value="UniProtKB-KW"/>
</dbReference>
<dbReference type="PROSITE" id="PS00211">
    <property type="entry name" value="ABC_TRANSPORTER_1"/>
    <property type="match status" value="1"/>
</dbReference>
<dbReference type="PANTHER" id="PTHR43790">
    <property type="entry name" value="CARBOHYDRATE TRANSPORT ATP-BINDING PROTEIN MG119-RELATED"/>
    <property type="match status" value="1"/>
</dbReference>
<organism evidence="6 7">
    <name type="scientific">Micromonospora vulcania</name>
    <dbReference type="NCBI Taxonomy" id="1441873"/>
    <lineage>
        <taxon>Bacteria</taxon>
        <taxon>Bacillati</taxon>
        <taxon>Actinomycetota</taxon>
        <taxon>Actinomycetes</taxon>
        <taxon>Micromonosporales</taxon>
        <taxon>Micromonosporaceae</taxon>
        <taxon>Micromonospora</taxon>
    </lineage>
</organism>
<evidence type="ECO:0000256" key="2">
    <source>
        <dbReference type="ARBA" id="ARBA00022737"/>
    </source>
</evidence>
<dbReference type="RefSeq" id="WP_377512584.1">
    <property type="nucleotide sequence ID" value="NZ_JBHSQS010000009.1"/>
</dbReference>
<reference evidence="7" key="1">
    <citation type="journal article" date="2019" name="Int. J. Syst. Evol. Microbiol.">
        <title>The Global Catalogue of Microorganisms (GCM) 10K type strain sequencing project: providing services to taxonomists for standard genome sequencing and annotation.</title>
        <authorList>
            <consortium name="The Broad Institute Genomics Platform"/>
            <consortium name="The Broad Institute Genome Sequencing Center for Infectious Disease"/>
            <person name="Wu L."/>
            <person name="Ma J."/>
        </authorList>
    </citation>
    <scope>NUCLEOTIDE SEQUENCE [LARGE SCALE GENOMIC DNA]</scope>
    <source>
        <strain evidence="7">CGMCC 4.7144</strain>
    </source>
</reference>
<keyword evidence="2" id="KW-0677">Repeat</keyword>
<evidence type="ECO:0000259" key="5">
    <source>
        <dbReference type="PROSITE" id="PS50893"/>
    </source>
</evidence>
<proteinExistence type="predicted"/>
<accession>A0ABW1H5L1</accession>